<comment type="subcellular location">
    <subcellularLocation>
        <location evidence="8">Cytoplasm</location>
    </subcellularLocation>
</comment>
<evidence type="ECO:0000313" key="12">
    <source>
        <dbReference type="Proteomes" id="UP000250222"/>
    </source>
</evidence>
<feature type="binding site" evidence="8">
    <location>
        <position position="272"/>
    </location>
    <ligand>
        <name>ATP</name>
        <dbReference type="ChEBI" id="CHEBI:30616"/>
    </ligand>
</feature>
<dbReference type="NCBIfam" id="TIGR00464">
    <property type="entry name" value="gltX_bact"/>
    <property type="match status" value="1"/>
</dbReference>
<dbReference type="Gene3D" id="3.90.800.10">
    <property type="entry name" value="Glutamyl-tRNA Synthetase, Domain 3"/>
    <property type="match status" value="1"/>
</dbReference>
<dbReference type="GO" id="GO:0008270">
    <property type="term" value="F:zinc ion binding"/>
    <property type="evidence" value="ECO:0007669"/>
    <property type="project" value="InterPro"/>
</dbReference>
<dbReference type="FunFam" id="3.40.50.620:FF:000149">
    <property type="entry name" value="Glutamate--tRNA ligase"/>
    <property type="match status" value="1"/>
</dbReference>
<feature type="domain" description="Glutamyl/glutaminyl-tRNA synthetase class Ib catalytic" evidence="9">
    <location>
        <begin position="19"/>
        <end position="335"/>
    </location>
</feature>
<keyword evidence="3 8" id="KW-0436">Ligase</keyword>
<comment type="caution">
    <text evidence="8">Lacks conserved residue(s) required for the propagation of feature annotation.</text>
</comment>
<evidence type="ECO:0000256" key="4">
    <source>
        <dbReference type="ARBA" id="ARBA00022741"/>
    </source>
</evidence>
<dbReference type="GO" id="GO:0004818">
    <property type="term" value="F:glutamate-tRNA ligase activity"/>
    <property type="evidence" value="ECO:0007669"/>
    <property type="project" value="UniProtKB-UniRule"/>
</dbReference>
<dbReference type="HAMAP" id="MF_00022">
    <property type="entry name" value="Glu_tRNA_synth_type1"/>
    <property type="match status" value="1"/>
</dbReference>
<dbReference type="Gene3D" id="1.10.10.350">
    <property type="match status" value="1"/>
</dbReference>
<reference evidence="11 12" key="1">
    <citation type="submission" date="2016-10" db="EMBL/GenBank/DDBJ databases">
        <authorList>
            <person name="Cai Z."/>
        </authorList>
    </citation>
    <scope>NUCLEOTIDE SEQUENCE [LARGE SCALE GENOMIC DNA]</scope>
    <source>
        <strain evidence="11 12">CGMCC 1.10826</strain>
    </source>
</reference>
<evidence type="ECO:0000256" key="3">
    <source>
        <dbReference type="ARBA" id="ARBA00022598"/>
    </source>
</evidence>
<dbReference type="AlphaFoldDB" id="A0A2Y9AL53"/>
<gene>
    <name evidence="8" type="primary">gltX</name>
    <name evidence="11" type="ORF">SAMN05216184_11233</name>
</gene>
<keyword evidence="2 8" id="KW-0963">Cytoplasm</keyword>
<feature type="domain" description="Aminoacyl-tRNA synthetase class I anticodon-binding" evidence="10">
    <location>
        <begin position="360"/>
        <end position="503"/>
    </location>
</feature>
<accession>A0A2Y9AL53</accession>
<dbReference type="InterPro" id="IPR008925">
    <property type="entry name" value="aa_tRNA-synth_I_cd-bd_sf"/>
</dbReference>
<dbReference type="InterPro" id="IPR004527">
    <property type="entry name" value="Glu-tRNA-ligase_bac/mito"/>
</dbReference>
<dbReference type="GO" id="GO:0006424">
    <property type="term" value="P:glutamyl-tRNA aminoacylation"/>
    <property type="evidence" value="ECO:0007669"/>
    <property type="project" value="UniProtKB-UniRule"/>
</dbReference>
<feature type="short sequence motif" description="'HIGH' region" evidence="8">
    <location>
        <begin position="25"/>
        <end position="35"/>
    </location>
</feature>
<comment type="similarity">
    <text evidence="1 8">Belongs to the class-I aminoacyl-tRNA synthetase family. Glutamate--tRNA ligase type 1 subfamily.</text>
</comment>
<evidence type="ECO:0000259" key="10">
    <source>
        <dbReference type="Pfam" id="PF19269"/>
    </source>
</evidence>
<dbReference type="Gene3D" id="3.40.50.620">
    <property type="entry name" value="HUPs"/>
    <property type="match status" value="1"/>
</dbReference>
<dbReference type="InterPro" id="IPR000924">
    <property type="entry name" value="Glu/Gln-tRNA-synth"/>
</dbReference>
<dbReference type="GO" id="GO:0000049">
    <property type="term" value="F:tRNA binding"/>
    <property type="evidence" value="ECO:0007669"/>
    <property type="project" value="InterPro"/>
</dbReference>
<evidence type="ECO:0000256" key="5">
    <source>
        <dbReference type="ARBA" id="ARBA00022840"/>
    </source>
</evidence>
<dbReference type="PANTHER" id="PTHR43311:SF2">
    <property type="entry name" value="GLUTAMATE--TRNA LIGASE, MITOCHONDRIAL-RELATED"/>
    <property type="match status" value="1"/>
</dbReference>
<keyword evidence="5 8" id="KW-0067">ATP-binding</keyword>
<dbReference type="PANTHER" id="PTHR43311">
    <property type="entry name" value="GLUTAMATE--TRNA LIGASE"/>
    <property type="match status" value="1"/>
</dbReference>
<evidence type="ECO:0000259" key="9">
    <source>
        <dbReference type="Pfam" id="PF00749"/>
    </source>
</evidence>
<organism evidence="11 12">
    <name type="scientific">Georgenia satyanarayanai</name>
    <dbReference type="NCBI Taxonomy" id="860221"/>
    <lineage>
        <taxon>Bacteria</taxon>
        <taxon>Bacillati</taxon>
        <taxon>Actinomycetota</taxon>
        <taxon>Actinomycetes</taxon>
        <taxon>Micrococcales</taxon>
        <taxon>Bogoriellaceae</taxon>
        <taxon>Georgenia</taxon>
    </lineage>
</organism>
<dbReference type="InterPro" id="IPR020752">
    <property type="entry name" value="Glu-tRNA-synth_I_codon-bd_sub1"/>
</dbReference>
<evidence type="ECO:0000256" key="2">
    <source>
        <dbReference type="ARBA" id="ARBA00022490"/>
    </source>
</evidence>
<keyword evidence="7 8" id="KW-0030">Aminoacyl-tRNA synthetase</keyword>
<comment type="function">
    <text evidence="8">Catalyzes the attachment of glutamate to tRNA(Glu) in a two-step reaction: glutamate is first activated by ATP to form Glu-AMP and then transferred to the acceptor end of tRNA(Glu).</text>
</comment>
<dbReference type="EMBL" id="UETB01000012">
    <property type="protein sequence ID" value="SSA45174.1"/>
    <property type="molecule type" value="Genomic_DNA"/>
</dbReference>
<dbReference type="Pfam" id="PF19269">
    <property type="entry name" value="Anticodon_2"/>
    <property type="match status" value="1"/>
</dbReference>
<comment type="catalytic activity">
    <reaction evidence="8">
        <text>tRNA(Glu) + L-glutamate + ATP = L-glutamyl-tRNA(Glu) + AMP + diphosphate</text>
        <dbReference type="Rhea" id="RHEA:23540"/>
        <dbReference type="Rhea" id="RHEA-COMP:9663"/>
        <dbReference type="Rhea" id="RHEA-COMP:9680"/>
        <dbReference type="ChEBI" id="CHEBI:29985"/>
        <dbReference type="ChEBI" id="CHEBI:30616"/>
        <dbReference type="ChEBI" id="CHEBI:33019"/>
        <dbReference type="ChEBI" id="CHEBI:78442"/>
        <dbReference type="ChEBI" id="CHEBI:78520"/>
        <dbReference type="ChEBI" id="CHEBI:456215"/>
        <dbReference type="EC" id="6.1.1.17"/>
    </reaction>
</comment>
<evidence type="ECO:0000256" key="8">
    <source>
        <dbReference type="HAMAP-Rule" id="MF_00022"/>
    </source>
</evidence>
<name>A0A2Y9AL53_9MICO</name>
<dbReference type="Pfam" id="PF00749">
    <property type="entry name" value="tRNA-synt_1c"/>
    <property type="match status" value="1"/>
</dbReference>
<evidence type="ECO:0000313" key="11">
    <source>
        <dbReference type="EMBL" id="SSA45174.1"/>
    </source>
</evidence>
<dbReference type="InterPro" id="IPR033910">
    <property type="entry name" value="GluRS_core"/>
</dbReference>
<evidence type="ECO:0000256" key="6">
    <source>
        <dbReference type="ARBA" id="ARBA00022917"/>
    </source>
</evidence>
<dbReference type="CDD" id="cd00808">
    <property type="entry name" value="GluRS_core"/>
    <property type="match status" value="1"/>
</dbReference>
<dbReference type="Gene3D" id="1.10.1160.10">
    <property type="entry name" value="Glutamyl-trna Synthetase, Domain 2"/>
    <property type="match status" value="1"/>
</dbReference>
<dbReference type="EC" id="6.1.1.17" evidence="8"/>
<dbReference type="InterPro" id="IPR020058">
    <property type="entry name" value="Glu/Gln-tRNA-synth_Ib_cat-dom"/>
</dbReference>
<dbReference type="GO" id="GO:0005524">
    <property type="term" value="F:ATP binding"/>
    <property type="evidence" value="ECO:0007669"/>
    <property type="project" value="UniProtKB-UniRule"/>
</dbReference>
<dbReference type="InterPro" id="IPR020751">
    <property type="entry name" value="aa-tRNA-synth_I_codon-bd_sub2"/>
</dbReference>
<evidence type="ECO:0000256" key="7">
    <source>
        <dbReference type="ARBA" id="ARBA00023146"/>
    </source>
</evidence>
<dbReference type="InterPro" id="IPR014729">
    <property type="entry name" value="Rossmann-like_a/b/a_fold"/>
</dbReference>
<keyword evidence="6 8" id="KW-0648">Protein biosynthesis</keyword>
<dbReference type="Gene3D" id="1.10.8.70">
    <property type="entry name" value="Glutamate-tRNA synthetase, class I, anticodon-binding domain 1"/>
    <property type="match status" value="1"/>
</dbReference>
<protein>
    <recommendedName>
        <fullName evidence="8">Glutamate--tRNA ligase</fullName>
        <ecNumber evidence="8">6.1.1.17</ecNumber>
    </recommendedName>
    <alternativeName>
        <fullName evidence="8">Glutamyl-tRNA synthetase</fullName>
        <shortName evidence="8">GluRS</shortName>
    </alternativeName>
</protein>
<keyword evidence="12" id="KW-1185">Reference proteome</keyword>
<dbReference type="RefSeq" id="WP_110853237.1">
    <property type="nucleotide sequence ID" value="NZ_QKLZ01000012.1"/>
</dbReference>
<dbReference type="SUPFAM" id="SSF48163">
    <property type="entry name" value="An anticodon-binding domain of class I aminoacyl-tRNA synthetases"/>
    <property type="match status" value="1"/>
</dbReference>
<dbReference type="PRINTS" id="PR00987">
    <property type="entry name" value="TRNASYNTHGLU"/>
</dbReference>
<keyword evidence="4 8" id="KW-0547">Nucleotide-binding</keyword>
<sequence length="508" mass="56025">MTENSAPALADDGARSGAVRVRFCPSPTGTPHVGLIRTALFNWAYARHVGGTFVFRIEDTDAARDSEESYEQLLDAMRWLGLDWDEGVEVGGPHEPYRQSQRMDLYADVAARLLEAGHAYESFSTPEEIEARHRAAGRDPKLGYDGYDRDLTEEQKTAFRAEGRQPVLRIRMPDDDVAFTDLVRGEISFKAGSVPDFVIVRANGQPLYTLVNPVDDALMNITHVLRGEDLLSSTPRQVVLYRALLDIGVASVMPQFGHLPYVMGEGNKKLSKRDPESNLFLHRERGFTPEGLLNYLALLGWAISPDNDIFSREEMVAAFDVADVNPNPARFDLKKAEAINATHLRLLAPEDFRGRLVPYLRDAGVVEAASFEELTGEQQALLTAAAPLVQERMTLLGEAPGMLGFLFVADDAVAVEEDARGALRPEAADVLDRSIAVLEGLADFSPEAQQEALKAVLVEEMGIKPRFAYAPLRVAITGRRVSPPLFESMEILGKDASLTRLRALRALL</sequence>
<dbReference type="InterPro" id="IPR020061">
    <property type="entry name" value="Glu_tRNA_lig_a-bdl"/>
</dbReference>
<dbReference type="Proteomes" id="UP000250222">
    <property type="component" value="Unassembled WGS sequence"/>
</dbReference>
<comment type="subunit">
    <text evidence="8">Monomer.</text>
</comment>
<feature type="short sequence motif" description="'KMSKS' region" evidence="8">
    <location>
        <begin position="269"/>
        <end position="273"/>
    </location>
</feature>
<dbReference type="GO" id="GO:0005829">
    <property type="term" value="C:cytosol"/>
    <property type="evidence" value="ECO:0007669"/>
    <property type="project" value="TreeGrafter"/>
</dbReference>
<dbReference type="OrthoDB" id="9807503at2"/>
<dbReference type="SUPFAM" id="SSF52374">
    <property type="entry name" value="Nucleotidylyl transferase"/>
    <property type="match status" value="1"/>
</dbReference>
<dbReference type="InterPro" id="IPR049940">
    <property type="entry name" value="GluQ/Sye"/>
</dbReference>
<evidence type="ECO:0000256" key="1">
    <source>
        <dbReference type="ARBA" id="ARBA00007894"/>
    </source>
</evidence>
<proteinExistence type="inferred from homology"/>
<dbReference type="InterPro" id="IPR045462">
    <property type="entry name" value="aa-tRNA-synth_I_cd-bd"/>
</dbReference>